<feature type="transmembrane region" description="Helical" evidence="1">
    <location>
        <begin position="55"/>
        <end position="75"/>
    </location>
</feature>
<keyword evidence="1" id="KW-1133">Transmembrane helix</keyword>
<gene>
    <name evidence="3" type="ORF">GCM10007387_15540</name>
</gene>
<evidence type="ECO:0000256" key="2">
    <source>
        <dbReference type="SAM" id="SignalP"/>
    </source>
</evidence>
<keyword evidence="1" id="KW-0472">Membrane</keyword>
<comment type="caution">
    <text evidence="3">The sequence shown here is derived from an EMBL/GenBank/DDBJ whole genome shotgun (WGS) entry which is preliminary data.</text>
</comment>
<evidence type="ECO:0000313" key="3">
    <source>
        <dbReference type="EMBL" id="GGY34497.1"/>
    </source>
</evidence>
<keyword evidence="1" id="KW-0812">Transmembrane</keyword>
<accession>A0AA88C238</accession>
<dbReference type="EMBL" id="BMWV01000003">
    <property type="protein sequence ID" value="GGY34497.1"/>
    <property type="molecule type" value="Genomic_DNA"/>
</dbReference>
<feature type="signal peptide" evidence="2">
    <location>
        <begin position="1"/>
        <end position="22"/>
    </location>
</feature>
<reference evidence="3" key="1">
    <citation type="journal article" date="2014" name="Int. J. Syst. Evol. Microbiol.">
        <title>Complete genome sequence of Corynebacterium casei LMG S-19264T (=DSM 44701T), isolated from a smear-ripened cheese.</title>
        <authorList>
            <consortium name="US DOE Joint Genome Institute (JGI-PGF)"/>
            <person name="Walter F."/>
            <person name="Albersmeier A."/>
            <person name="Kalinowski J."/>
            <person name="Ruckert C."/>
        </authorList>
    </citation>
    <scope>NUCLEOTIDE SEQUENCE</scope>
    <source>
        <strain evidence="3">KCTC 12343</strain>
    </source>
</reference>
<organism evidence="3 4">
    <name type="scientific">Pseudoduganella albidiflava</name>
    <dbReference type="NCBI Taxonomy" id="321983"/>
    <lineage>
        <taxon>Bacteria</taxon>
        <taxon>Pseudomonadati</taxon>
        <taxon>Pseudomonadota</taxon>
        <taxon>Betaproteobacteria</taxon>
        <taxon>Burkholderiales</taxon>
        <taxon>Oxalobacteraceae</taxon>
        <taxon>Telluria group</taxon>
        <taxon>Pseudoduganella</taxon>
    </lineage>
</organism>
<evidence type="ECO:0000313" key="4">
    <source>
        <dbReference type="Proteomes" id="UP000628442"/>
    </source>
</evidence>
<proteinExistence type="predicted"/>
<protein>
    <submittedName>
        <fullName evidence="3">Uncharacterized protein</fullName>
    </submittedName>
</protein>
<reference evidence="3" key="2">
    <citation type="submission" date="2022-12" db="EMBL/GenBank/DDBJ databases">
        <authorList>
            <person name="Sun Q."/>
            <person name="Kim S."/>
        </authorList>
    </citation>
    <scope>NUCLEOTIDE SEQUENCE</scope>
    <source>
        <strain evidence="3">KCTC 12343</strain>
    </source>
</reference>
<evidence type="ECO:0000256" key="1">
    <source>
        <dbReference type="SAM" id="Phobius"/>
    </source>
</evidence>
<keyword evidence="2" id="KW-0732">Signal</keyword>
<dbReference type="Proteomes" id="UP000628442">
    <property type="component" value="Unassembled WGS sequence"/>
</dbReference>
<dbReference type="AlphaFoldDB" id="A0AA88C238"/>
<sequence>MLSAATLSAAMLSRAALSPHHAAWSPFPAACRSLLACSLPSPYSGNIGGLDMRLTLTTLAVLAIVLLSAAAIVQIDAHGHPVALQLALN</sequence>
<feature type="chain" id="PRO_5041709758" evidence="2">
    <location>
        <begin position="23"/>
        <end position="89"/>
    </location>
</feature>
<name>A0AA88C238_9BURK</name>